<feature type="region of interest" description="Disordered" evidence="21">
    <location>
        <begin position="524"/>
        <end position="545"/>
    </location>
</feature>
<keyword evidence="16" id="KW-0234">DNA repair</keyword>
<dbReference type="InterPro" id="IPR025687">
    <property type="entry name" value="Znf-C4pol"/>
</dbReference>
<evidence type="ECO:0000256" key="18">
    <source>
        <dbReference type="ARBA" id="ARBA00049244"/>
    </source>
</evidence>
<feature type="domain" description="C4-type zinc-finger of DNA polymerase delta" evidence="24">
    <location>
        <begin position="1459"/>
        <end position="1528"/>
    </location>
</feature>
<dbReference type="Pfam" id="PF03104">
    <property type="entry name" value="DNA_pol_B_exo1"/>
    <property type="match status" value="1"/>
</dbReference>
<keyword evidence="12 20" id="KW-0239">DNA-directed DNA polymerase</keyword>
<dbReference type="InterPro" id="IPR056435">
    <property type="entry name" value="DPOD/Z_N"/>
</dbReference>
<dbReference type="Gene3D" id="1.10.287.690">
    <property type="entry name" value="Helix hairpin bin"/>
    <property type="match status" value="1"/>
</dbReference>
<dbReference type="GO" id="GO:0005634">
    <property type="term" value="C:nucleus"/>
    <property type="evidence" value="ECO:0007669"/>
    <property type="project" value="UniProtKB-SubCell"/>
</dbReference>
<dbReference type="FunFam" id="3.30.420.10:FF:000024">
    <property type="entry name" value="DNA polymerase zeta catalytic subunit"/>
    <property type="match status" value="1"/>
</dbReference>
<dbReference type="InterPro" id="IPR017964">
    <property type="entry name" value="DNA-dir_DNA_pol_B_CS"/>
</dbReference>
<dbReference type="Pfam" id="PF14260">
    <property type="entry name" value="zf-C4pol"/>
    <property type="match status" value="1"/>
</dbReference>
<evidence type="ECO:0000256" key="17">
    <source>
        <dbReference type="ARBA" id="ARBA00023242"/>
    </source>
</evidence>
<dbReference type="PRINTS" id="PR00106">
    <property type="entry name" value="DNAPOLB"/>
</dbReference>
<dbReference type="Gene3D" id="3.30.420.10">
    <property type="entry name" value="Ribonuclease H-like superfamily/Ribonuclease H"/>
    <property type="match status" value="1"/>
</dbReference>
<evidence type="ECO:0000256" key="12">
    <source>
        <dbReference type="ARBA" id="ARBA00022932"/>
    </source>
</evidence>
<dbReference type="Gene3D" id="1.10.132.60">
    <property type="entry name" value="DNA polymerase family B, C-terminal domain"/>
    <property type="match status" value="1"/>
</dbReference>
<dbReference type="Gene3D" id="3.90.1600.10">
    <property type="entry name" value="Palm domain of DNA polymerase"/>
    <property type="match status" value="1"/>
</dbReference>
<dbReference type="Proteomes" id="UP000053989">
    <property type="component" value="Unassembled WGS sequence"/>
</dbReference>
<evidence type="ECO:0000256" key="11">
    <source>
        <dbReference type="ARBA" id="ARBA00022833"/>
    </source>
</evidence>
<dbReference type="FunFam" id="1.10.287.690:FF:000002">
    <property type="entry name" value="DNA polymerase zeta"/>
    <property type="match status" value="1"/>
</dbReference>
<organism evidence="27 28">
    <name type="scientific">Scleroderma citrinum Foug A</name>
    <dbReference type="NCBI Taxonomy" id="1036808"/>
    <lineage>
        <taxon>Eukaryota</taxon>
        <taxon>Fungi</taxon>
        <taxon>Dikarya</taxon>
        <taxon>Basidiomycota</taxon>
        <taxon>Agaricomycotina</taxon>
        <taxon>Agaricomycetes</taxon>
        <taxon>Agaricomycetidae</taxon>
        <taxon>Boletales</taxon>
        <taxon>Sclerodermatineae</taxon>
        <taxon>Sclerodermataceae</taxon>
        <taxon>Scleroderma</taxon>
    </lineage>
</organism>
<keyword evidence="9" id="KW-0227">DNA damage</keyword>
<evidence type="ECO:0000256" key="19">
    <source>
        <dbReference type="ARBA" id="ARBA00066055"/>
    </source>
</evidence>
<evidence type="ECO:0000313" key="28">
    <source>
        <dbReference type="Proteomes" id="UP000053989"/>
    </source>
</evidence>
<accession>A0A0C3AMJ4</accession>
<evidence type="ECO:0000256" key="9">
    <source>
        <dbReference type="ARBA" id="ARBA00022763"/>
    </source>
</evidence>
<dbReference type="PROSITE" id="PS00116">
    <property type="entry name" value="DNA_POLYMERASE_B"/>
    <property type="match status" value="1"/>
</dbReference>
<dbReference type="InterPro" id="IPR036397">
    <property type="entry name" value="RNaseH_sf"/>
</dbReference>
<proteinExistence type="inferred from homology"/>
<evidence type="ECO:0000259" key="22">
    <source>
        <dbReference type="Pfam" id="PF00136"/>
    </source>
</evidence>
<comment type="subunit">
    <text evidence="19">Forms DNA polymerase zeta with REV7.</text>
</comment>
<dbReference type="Pfam" id="PF00136">
    <property type="entry name" value="DNA_pol_B"/>
    <property type="match status" value="1"/>
</dbReference>
<reference evidence="27 28" key="1">
    <citation type="submission" date="2014-04" db="EMBL/GenBank/DDBJ databases">
        <authorList>
            <consortium name="DOE Joint Genome Institute"/>
            <person name="Kuo A."/>
            <person name="Kohler A."/>
            <person name="Nagy L.G."/>
            <person name="Floudas D."/>
            <person name="Copeland A."/>
            <person name="Barry K.W."/>
            <person name="Cichocki N."/>
            <person name="Veneault-Fourrey C."/>
            <person name="LaButti K."/>
            <person name="Lindquist E.A."/>
            <person name="Lipzen A."/>
            <person name="Lundell T."/>
            <person name="Morin E."/>
            <person name="Murat C."/>
            <person name="Sun H."/>
            <person name="Tunlid A."/>
            <person name="Henrissat B."/>
            <person name="Grigoriev I.V."/>
            <person name="Hibbett D.S."/>
            <person name="Martin F."/>
            <person name="Nordberg H.P."/>
            <person name="Cantor M.N."/>
            <person name="Hua S.X."/>
        </authorList>
    </citation>
    <scope>NUCLEOTIDE SEQUENCE [LARGE SCALE GENOMIC DNA]</scope>
    <source>
        <strain evidence="27 28">Foug A</strain>
    </source>
</reference>
<dbReference type="FunFam" id="1.10.132.60:FF:000007">
    <property type="entry name" value="DNA polymerase"/>
    <property type="match status" value="1"/>
</dbReference>
<dbReference type="Pfam" id="PF24055">
    <property type="entry name" value="POL3_N"/>
    <property type="match status" value="1"/>
</dbReference>
<feature type="region of interest" description="Disordered" evidence="21">
    <location>
        <begin position="446"/>
        <end position="467"/>
    </location>
</feature>
<keyword evidence="13 20" id="KW-0408">Iron</keyword>
<dbReference type="GO" id="GO:0051539">
    <property type="term" value="F:4 iron, 4 sulfur cluster binding"/>
    <property type="evidence" value="ECO:0007669"/>
    <property type="project" value="UniProtKB-KW"/>
</dbReference>
<comment type="cofactor">
    <cofactor evidence="1 20">
        <name>[4Fe-4S] cluster</name>
        <dbReference type="ChEBI" id="CHEBI:49883"/>
    </cofactor>
</comment>
<comment type="catalytic activity">
    <reaction evidence="18 20">
        <text>DNA(n) + a 2'-deoxyribonucleoside 5'-triphosphate = DNA(n+1) + diphosphate</text>
        <dbReference type="Rhea" id="RHEA:22508"/>
        <dbReference type="Rhea" id="RHEA-COMP:17339"/>
        <dbReference type="Rhea" id="RHEA-COMP:17340"/>
        <dbReference type="ChEBI" id="CHEBI:33019"/>
        <dbReference type="ChEBI" id="CHEBI:61560"/>
        <dbReference type="ChEBI" id="CHEBI:173112"/>
        <dbReference type="EC" id="2.7.7.7"/>
    </reaction>
</comment>
<evidence type="ECO:0000256" key="2">
    <source>
        <dbReference type="ARBA" id="ARBA00004123"/>
    </source>
</evidence>
<evidence type="ECO:0000313" key="27">
    <source>
        <dbReference type="EMBL" id="KIM66187.1"/>
    </source>
</evidence>
<dbReference type="InterPro" id="IPR012337">
    <property type="entry name" value="RNaseH-like_sf"/>
</dbReference>
<dbReference type="PANTHER" id="PTHR45812:SF1">
    <property type="entry name" value="DNA POLYMERASE ZETA CATALYTIC SUBUNIT"/>
    <property type="match status" value="1"/>
</dbReference>
<sequence length="1563" mass="176563">MNDSTESLSVLINQIDYTLAPPGPLDNSSLSRLPIIRVYGASSAGQKACVHIHQVYPYFFIEYTAKVTPDSVHRYITKLSLSLNHAIALSLRRNPSKSQYIRAIILVKGVHFYGFHSSYTPFLKIHLVDPALMNRAVTLMQSGTIMRTKFRVFENHLSYLLQFMCDFGLYGCGWINLGEVWERSPECQDPSVAPPFMTSAYCRQSRMPLEVDVVSHQILNRHQLQARDMHNKLSIPAPPPPSEPVVLSVRELWEDERRRRMNEGLSPTPTLQIDFSKTSRGRGGDWVAEARWWEELRKKIEEERHDEPLVSGDHDNWDTWVMTTFESVEALWEPQFRFWKPGKANVNATLEDSTVEAENPFDTWTGTPEDAEVDVDETTLSSQDIDQIMSRNEGEWAEDPCEDGDFDDCQGDEDLRVDDEVAPHEGRGDSPFEPNRFANAWDKLSGVTRHKRSRSPSEPSTPPRKKVRVAFGPMNTYQLVLRSATHETPVIEPREDAAHNPFLITDGERSTTPAMCPDQVNFSTDAPQSSVGSNLMPIEEPTNSRAPRASYGPLVVASAIYLTPKRNSFVYVYPPPTTSELLSTIEAYGLPKKIYRDPFYSNPGDVPYRPREYAGLVYHLKGDANRLSTLEGWQTNTLDPLSTGDKPRIISPGGWEYSGCPPSRRRIKVWLKDNPPTVGKRAKMRSQIEGHTPGNLYGLKSALPKKTTADVRDGQHMTLFSLEIFAPSRGGLLPDPNVDEITAVFYTLGDDNPNSSPPYRGILVLQCEQFSPQRLRGFPLESLTSELELINRLIDIVVNLDPDIVLGWEVQAASWGYLSVRGNQYGLDVAELISRAPSKNSGNDNERWGEQSTSTFQVTGRHVFNVWRIIRSEQNLNTYTFENVAFHVLQRRVPHYKPSTLTEWFESPVAAHTCSVLRYFLDRTSMNLHILEALDITTKTAEFARVFGVDFFSVISRGSQFKVESFMFRIAKPECFVLLSPSRQDVGKQNAAECMPLVMEPLSAFYKGPLVVLDFQSLYPSVMIAYNYCYSTCLGRIADFQGRNKFGVTDLQLPAGLLEKLQDHITIAPNGIIYVKPIVRQGLLGRMLTELLDTRVMVKQAMKSAKDDKARFAASYATFKVLRRILDARQLGLKYIANVTYGYTSATYSGRMPAVEIADSIVQSGREMLEKAINIIDATDKWGARVVYGDTDSLFIYLKGKTKEQAFRIGQDIADTITALNPPPVKLKFEKVYLPCVLLAKKRYVGFKFESPDDGTPAFDAKGIETVRRDGVMAQSKMTETCLKILFRTQDLSQVKKYCCRTWSKILRNKASIQDFIFAKEVKMGTYSEKGPPPPGVAVAARRMLGDPNDEPQYGERVPYIISRGDPHKRLVERAVTPEEFLANPHMHIDAIYYIEKVLIPPLERVFNLVGADVRAWYEEMPKAIEVDQRDPLLSSPKKPIAIATDRYKIDEHFQSSQCLSCDGPASEGICEDCLANPQHAIPNFLRRIHKGEKKLLDTHRICATCTSSGPVEPIECLNTDCPWLYERKKAERKSEFLEGVCTLMEDLDFTEGEDVDSIDTFL</sequence>
<evidence type="ECO:0000256" key="14">
    <source>
        <dbReference type="ARBA" id="ARBA00023014"/>
    </source>
</evidence>
<evidence type="ECO:0000256" key="10">
    <source>
        <dbReference type="ARBA" id="ARBA00022771"/>
    </source>
</evidence>
<evidence type="ECO:0000256" key="13">
    <source>
        <dbReference type="ARBA" id="ARBA00023004"/>
    </source>
</evidence>
<evidence type="ECO:0000256" key="16">
    <source>
        <dbReference type="ARBA" id="ARBA00023204"/>
    </source>
</evidence>
<dbReference type="GO" id="GO:0008270">
    <property type="term" value="F:zinc ion binding"/>
    <property type="evidence" value="ECO:0007669"/>
    <property type="project" value="UniProtKB-KW"/>
</dbReference>
<evidence type="ECO:0000256" key="15">
    <source>
        <dbReference type="ARBA" id="ARBA00023125"/>
    </source>
</evidence>
<dbReference type="InterPro" id="IPR043502">
    <property type="entry name" value="DNA/RNA_pol_sf"/>
</dbReference>
<dbReference type="GO" id="GO:0042276">
    <property type="term" value="P:error-prone translesion synthesis"/>
    <property type="evidence" value="ECO:0007669"/>
    <property type="project" value="TreeGrafter"/>
</dbReference>
<keyword evidence="11 20" id="KW-0862">Zinc</keyword>
<dbReference type="InterPro" id="IPR006133">
    <property type="entry name" value="DNA-dir_DNA_pol_B_exonuc"/>
</dbReference>
<keyword evidence="6 20" id="KW-0548">Nucleotidyltransferase</keyword>
<evidence type="ECO:0000256" key="7">
    <source>
        <dbReference type="ARBA" id="ARBA00022705"/>
    </source>
</evidence>
<dbReference type="InterPro" id="IPR006134">
    <property type="entry name" value="DNA-dir_DNA_pol_B_multi_dom"/>
</dbReference>
<comment type="similarity">
    <text evidence="3 20">Belongs to the DNA polymerase type-B family.</text>
</comment>
<keyword evidence="15 20" id="KW-0238">DNA-binding</keyword>
<evidence type="ECO:0000256" key="21">
    <source>
        <dbReference type="SAM" id="MobiDB-lite"/>
    </source>
</evidence>
<dbReference type="SUPFAM" id="SSF56672">
    <property type="entry name" value="DNA/RNA polymerases"/>
    <property type="match status" value="1"/>
</dbReference>
<comment type="subcellular location">
    <subcellularLocation>
        <location evidence="2 20">Nucleus</location>
    </subcellularLocation>
</comment>
<dbReference type="PANTHER" id="PTHR45812">
    <property type="entry name" value="DNA POLYMERASE ZETA CATALYTIC SUBUNIT"/>
    <property type="match status" value="1"/>
</dbReference>
<feature type="domain" description="DNA polymerase delta/zeta catalytic subunit N-terminal" evidence="25">
    <location>
        <begin position="54"/>
        <end position="133"/>
    </location>
</feature>
<dbReference type="InterPro" id="IPR006172">
    <property type="entry name" value="DNA-dir_DNA_pol_B"/>
</dbReference>
<dbReference type="GO" id="GO:0000166">
    <property type="term" value="F:nucleotide binding"/>
    <property type="evidence" value="ECO:0007669"/>
    <property type="project" value="InterPro"/>
</dbReference>
<dbReference type="Pfam" id="PF24065">
    <property type="entry name" value="REV3_N"/>
    <property type="match status" value="1"/>
</dbReference>
<reference evidence="28" key="2">
    <citation type="submission" date="2015-01" db="EMBL/GenBank/DDBJ databases">
        <title>Evolutionary Origins and Diversification of the Mycorrhizal Mutualists.</title>
        <authorList>
            <consortium name="DOE Joint Genome Institute"/>
            <consortium name="Mycorrhizal Genomics Consortium"/>
            <person name="Kohler A."/>
            <person name="Kuo A."/>
            <person name="Nagy L.G."/>
            <person name="Floudas D."/>
            <person name="Copeland A."/>
            <person name="Barry K.W."/>
            <person name="Cichocki N."/>
            <person name="Veneault-Fourrey C."/>
            <person name="LaButti K."/>
            <person name="Lindquist E.A."/>
            <person name="Lipzen A."/>
            <person name="Lundell T."/>
            <person name="Morin E."/>
            <person name="Murat C."/>
            <person name="Riley R."/>
            <person name="Ohm R."/>
            <person name="Sun H."/>
            <person name="Tunlid A."/>
            <person name="Henrissat B."/>
            <person name="Grigoriev I.V."/>
            <person name="Hibbett D.S."/>
            <person name="Martin F."/>
        </authorList>
    </citation>
    <scope>NUCLEOTIDE SEQUENCE [LARGE SCALE GENOMIC DNA]</scope>
    <source>
        <strain evidence="28">Foug A</strain>
    </source>
</reference>
<dbReference type="InterPro" id="IPR056447">
    <property type="entry name" value="REV3_N"/>
</dbReference>
<dbReference type="FunCoup" id="A0A0C3AMJ4">
    <property type="interactions" value="350"/>
</dbReference>
<evidence type="ECO:0000256" key="5">
    <source>
        <dbReference type="ARBA" id="ARBA00022679"/>
    </source>
</evidence>
<keyword evidence="4 20" id="KW-0004">4Fe-4S</keyword>
<evidence type="ECO:0000256" key="6">
    <source>
        <dbReference type="ARBA" id="ARBA00022695"/>
    </source>
</evidence>
<evidence type="ECO:0000256" key="1">
    <source>
        <dbReference type="ARBA" id="ARBA00001966"/>
    </source>
</evidence>
<evidence type="ECO:0000259" key="26">
    <source>
        <dbReference type="Pfam" id="PF24065"/>
    </source>
</evidence>
<dbReference type="GO" id="GO:0000724">
    <property type="term" value="P:double-strand break repair via homologous recombination"/>
    <property type="evidence" value="ECO:0007669"/>
    <property type="project" value="TreeGrafter"/>
</dbReference>
<feature type="domain" description="DNA-directed DNA polymerase family B exonuclease" evidence="23">
    <location>
        <begin position="711"/>
        <end position="884"/>
    </location>
</feature>
<keyword evidence="28" id="KW-1185">Reference proteome</keyword>
<evidence type="ECO:0000256" key="8">
    <source>
        <dbReference type="ARBA" id="ARBA00022723"/>
    </source>
</evidence>
<feature type="domain" description="DNA polymerase zeta catalytic subunit N-terminal" evidence="26">
    <location>
        <begin position="8"/>
        <end position="53"/>
    </location>
</feature>
<dbReference type="CDD" id="cd05778">
    <property type="entry name" value="DNA_polB_zeta_exo"/>
    <property type="match status" value="1"/>
</dbReference>
<evidence type="ECO:0000259" key="24">
    <source>
        <dbReference type="Pfam" id="PF14260"/>
    </source>
</evidence>
<feature type="domain" description="DNA-directed DNA polymerase family B multifunctional" evidence="22">
    <location>
        <begin position="951"/>
        <end position="1408"/>
    </location>
</feature>
<dbReference type="GO" id="GO:0006260">
    <property type="term" value="P:DNA replication"/>
    <property type="evidence" value="ECO:0007669"/>
    <property type="project" value="UniProtKB-KW"/>
</dbReference>
<evidence type="ECO:0000256" key="20">
    <source>
        <dbReference type="RuleBase" id="RU000442"/>
    </source>
</evidence>
<dbReference type="GO" id="GO:0003677">
    <property type="term" value="F:DNA binding"/>
    <property type="evidence" value="ECO:0007669"/>
    <property type="project" value="UniProtKB-KW"/>
</dbReference>
<name>A0A0C3AMJ4_9AGAM</name>
<dbReference type="HOGENOM" id="CLU_000203_3_1_1"/>
<protein>
    <recommendedName>
        <fullName evidence="20">DNA polymerase</fullName>
        <ecNumber evidence="20">2.7.7.7</ecNumber>
    </recommendedName>
</protein>
<dbReference type="EC" id="2.7.7.7" evidence="20"/>
<evidence type="ECO:0000259" key="23">
    <source>
        <dbReference type="Pfam" id="PF03104"/>
    </source>
</evidence>
<dbReference type="GO" id="GO:0016035">
    <property type="term" value="C:zeta DNA polymerase complex"/>
    <property type="evidence" value="ECO:0007669"/>
    <property type="project" value="InterPro"/>
</dbReference>
<keyword evidence="10 20" id="KW-0863">Zinc-finger</keyword>
<dbReference type="SMART" id="SM00486">
    <property type="entry name" value="POLBc"/>
    <property type="match status" value="1"/>
</dbReference>
<dbReference type="STRING" id="1036808.A0A0C3AMJ4"/>
<dbReference type="InterPro" id="IPR023211">
    <property type="entry name" value="DNA_pol_palm_dom_sf"/>
</dbReference>
<gene>
    <name evidence="27" type="ORF">SCLCIDRAFT_110982</name>
</gene>
<dbReference type="EMBL" id="KN822018">
    <property type="protein sequence ID" value="KIM66187.1"/>
    <property type="molecule type" value="Genomic_DNA"/>
</dbReference>
<dbReference type="InterPro" id="IPR030559">
    <property type="entry name" value="PolZ_Rev3"/>
</dbReference>
<evidence type="ECO:0000256" key="4">
    <source>
        <dbReference type="ARBA" id="ARBA00022485"/>
    </source>
</evidence>
<feature type="compositionally biased region" description="Polar residues" evidence="21">
    <location>
        <begin position="524"/>
        <end position="533"/>
    </location>
</feature>
<dbReference type="CDD" id="cd05534">
    <property type="entry name" value="POLBc_zeta"/>
    <property type="match status" value="1"/>
</dbReference>
<dbReference type="SUPFAM" id="SSF53098">
    <property type="entry name" value="Ribonuclease H-like"/>
    <property type="match status" value="1"/>
</dbReference>
<keyword evidence="17 20" id="KW-0539">Nucleus</keyword>
<evidence type="ECO:0000256" key="3">
    <source>
        <dbReference type="ARBA" id="ARBA00005755"/>
    </source>
</evidence>
<keyword evidence="5 20" id="KW-0808">Transferase</keyword>
<dbReference type="OrthoDB" id="2414538at2759"/>
<keyword evidence="7 20" id="KW-0235">DNA replication</keyword>
<dbReference type="InParanoid" id="A0A0C3AMJ4"/>
<evidence type="ECO:0000259" key="25">
    <source>
        <dbReference type="Pfam" id="PF24055"/>
    </source>
</evidence>
<dbReference type="InterPro" id="IPR042087">
    <property type="entry name" value="DNA_pol_B_thumb"/>
</dbReference>
<keyword evidence="14 20" id="KW-0411">Iron-sulfur</keyword>
<keyword evidence="8 20" id="KW-0479">Metal-binding</keyword>
<dbReference type="Gene3D" id="3.30.342.10">
    <property type="entry name" value="DNA Polymerase, chain B, domain 1"/>
    <property type="match status" value="1"/>
</dbReference>
<dbReference type="GO" id="GO:0003887">
    <property type="term" value="F:DNA-directed DNA polymerase activity"/>
    <property type="evidence" value="ECO:0007669"/>
    <property type="project" value="UniProtKB-KW"/>
</dbReference>